<dbReference type="VEuPathDB" id="TrichDB:TVAGG3_0987060"/>
<accession>A2DD95</accession>
<reference evidence="2" key="1">
    <citation type="submission" date="2006-10" db="EMBL/GenBank/DDBJ databases">
        <authorList>
            <person name="Amadeo P."/>
            <person name="Zhao Q."/>
            <person name="Wortman J."/>
            <person name="Fraser-Liggett C."/>
            <person name="Carlton J."/>
        </authorList>
    </citation>
    <scope>NUCLEOTIDE SEQUENCE</scope>
    <source>
        <strain evidence="2">G3</strain>
    </source>
</reference>
<dbReference type="VEuPathDB" id="TrichDB:TVAG_013390"/>
<dbReference type="RefSeq" id="XP_001582560.1">
    <property type="nucleotide sequence ID" value="XM_001582510.1"/>
</dbReference>
<evidence type="ECO:0000313" key="3">
    <source>
        <dbReference type="Proteomes" id="UP000001542"/>
    </source>
</evidence>
<keyword evidence="3" id="KW-1185">Reference proteome</keyword>
<dbReference type="Proteomes" id="UP000001542">
    <property type="component" value="Unassembled WGS sequence"/>
</dbReference>
<feature type="compositionally biased region" description="Basic and acidic residues" evidence="1">
    <location>
        <begin position="1"/>
        <end position="13"/>
    </location>
</feature>
<protein>
    <submittedName>
        <fullName evidence="2">Uncharacterized protein</fullName>
    </submittedName>
</protein>
<dbReference type="EMBL" id="DS113189">
    <property type="protein sequence ID" value="EAY21574.1"/>
    <property type="molecule type" value="Genomic_DNA"/>
</dbReference>
<proteinExistence type="predicted"/>
<feature type="region of interest" description="Disordered" evidence="1">
    <location>
        <begin position="1"/>
        <end position="113"/>
    </location>
</feature>
<organism evidence="2 3">
    <name type="scientific">Trichomonas vaginalis (strain ATCC PRA-98 / G3)</name>
    <dbReference type="NCBI Taxonomy" id="412133"/>
    <lineage>
        <taxon>Eukaryota</taxon>
        <taxon>Metamonada</taxon>
        <taxon>Parabasalia</taxon>
        <taxon>Trichomonadida</taxon>
        <taxon>Trichomonadidae</taxon>
        <taxon>Trichomonas</taxon>
    </lineage>
</organism>
<feature type="compositionally biased region" description="Low complexity" evidence="1">
    <location>
        <begin position="58"/>
        <end position="76"/>
    </location>
</feature>
<evidence type="ECO:0000313" key="2">
    <source>
        <dbReference type="EMBL" id="EAY21574.1"/>
    </source>
</evidence>
<name>A2DD95_TRIV3</name>
<dbReference type="SMR" id="A2DD95"/>
<sequence length="195" mass="22002">MTTNEENKKKVMESHIFGGAPQSPPQQRRTPSRANQAPLPPLADEIQIQRQQPPPQPQNDFNFQRSPQRPQQQPQPAYKPDDRLNLVTPHSSRFATATQINRPPVQNFDGLVKESSVPPLSPFPEFTFEPPQIQTNFEFHVKPLTAQSSRSTAKKLTINSNSEIRKIRDEIQADSAEFASKLQQIQAQNAPGIHV</sequence>
<evidence type="ECO:0000256" key="1">
    <source>
        <dbReference type="SAM" id="MobiDB-lite"/>
    </source>
</evidence>
<reference evidence="2" key="2">
    <citation type="journal article" date="2007" name="Science">
        <title>Draft genome sequence of the sexually transmitted pathogen Trichomonas vaginalis.</title>
        <authorList>
            <person name="Carlton J.M."/>
            <person name="Hirt R.P."/>
            <person name="Silva J.C."/>
            <person name="Delcher A.L."/>
            <person name="Schatz M."/>
            <person name="Zhao Q."/>
            <person name="Wortman J.R."/>
            <person name="Bidwell S.L."/>
            <person name="Alsmark U.C.M."/>
            <person name="Besteiro S."/>
            <person name="Sicheritz-Ponten T."/>
            <person name="Noel C.J."/>
            <person name="Dacks J.B."/>
            <person name="Foster P.G."/>
            <person name="Simillion C."/>
            <person name="Van de Peer Y."/>
            <person name="Miranda-Saavedra D."/>
            <person name="Barton G.J."/>
            <person name="Westrop G.D."/>
            <person name="Mueller S."/>
            <person name="Dessi D."/>
            <person name="Fiori P.L."/>
            <person name="Ren Q."/>
            <person name="Paulsen I."/>
            <person name="Zhang H."/>
            <person name="Bastida-Corcuera F.D."/>
            <person name="Simoes-Barbosa A."/>
            <person name="Brown M.T."/>
            <person name="Hayes R.D."/>
            <person name="Mukherjee M."/>
            <person name="Okumura C.Y."/>
            <person name="Schneider R."/>
            <person name="Smith A.J."/>
            <person name="Vanacova S."/>
            <person name="Villalvazo M."/>
            <person name="Haas B.J."/>
            <person name="Pertea M."/>
            <person name="Feldblyum T.V."/>
            <person name="Utterback T.R."/>
            <person name="Shu C.L."/>
            <person name="Osoegawa K."/>
            <person name="de Jong P.J."/>
            <person name="Hrdy I."/>
            <person name="Horvathova L."/>
            <person name="Zubacova Z."/>
            <person name="Dolezal P."/>
            <person name="Malik S.B."/>
            <person name="Logsdon J.M. Jr."/>
            <person name="Henze K."/>
            <person name="Gupta A."/>
            <person name="Wang C.C."/>
            <person name="Dunne R.L."/>
            <person name="Upcroft J.A."/>
            <person name="Upcroft P."/>
            <person name="White O."/>
            <person name="Salzberg S.L."/>
            <person name="Tang P."/>
            <person name="Chiu C.-H."/>
            <person name="Lee Y.-S."/>
            <person name="Embley T.M."/>
            <person name="Coombs G.H."/>
            <person name="Mottram J.C."/>
            <person name="Tachezy J."/>
            <person name="Fraser-Liggett C.M."/>
            <person name="Johnson P.J."/>
        </authorList>
    </citation>
    <scope>NUCLEOTIDE SEQUENCE [LARGE SCALE GENOMIC DNA]</scope>
    <source>
        <strain evidence="2">G3</strain>
    </source>
</reference>
<dbReference type="KEGG" id="tva:5467124"/>
<gene>
    <name evidence="2" type="ORF">TVAG_013390</name>
</gene>
<dbReference type="OrthoDB" id="10654791at2759"/>
<feature type="compositionally biased region" description="Polar residues" evidence="1">
    <location>
        <begin position="88"/>
        <end position="101"/>
    </location>
</feature>
<dbReference type="AlphaFoldDB" id="A2DD95"/>
<dbReference type="InParanoid" id="A2DD95"/>